<organism evidence="1 2">
    <name type="scientific">Durusdinium trenchii</name>
    <dbReference type="NCBI Taxonomy" id="1381693"/>
    <lineage>
        <taxon>Eukaryota</taxon>
        <taxon>Sar</taxon>
        <taxon>Alveolata</taxon>
        <taxon>Dinophyceae</taxon>
        <taxon>Suessiales</taxon>
        <taxon>Symbiodiniaceae</taxon>
        <taxon>Durusdinium</taxon>
    </lineage>
</organism>
<evidence type="ECO:0000313" key="2">
    <source>
        <dbReference type="Proteomes" id="UP001642464"/>
    </source>
</evidence>
<dbReference type="EMBL" id="CAXAMM010006891">
    <property type="protein sequence ID" value="CAK9012669.1"/>
    <property type="molecule type" value="Genomic_DNA"/>
</dbReference>
<accession>A0ABP0JEP4</accession>
<evidence type="ECO:0000313" key="1">
    <source>
        <dbReference type="EMBL" id="CAK9012669.1"/>
    </source>
</evidence>
<comment type="caution">
    <text evidence="1">The sequence shown here is derived from an EMBL/GenBank/DDBJ whole genome shotgun (WGS) entry which is preliminary data.</text>
</comment>
<keyword evidence="2" id="KW-1185">Reference proteome</keyword>
<gene>
    <name evidence="1" type="ORF">SCF082_LOCUS11610</name>
</gene>
<dbReference type="Proteomes" id="UP001642464">
    <property type="component" value="Unassembled WGS sequence"/>
</dbReference>
<reference evidence="1 2" key="1">
    <citation type="submission" date="2024-02" db="EMBL/GenBank/DDBJ databases">
        <authorList>
            <person name="Chen Y."/>
            <person name="Shah S."/>
            <person name="Dougan E. K."/>
            <person name="Thang M."/>
            <person name="Chan C."/>
        </authorList>
    </citation>
    <scope>NUCLEOTIDE SEQUENCE [LARGE SCALE GENOMIC DNA]</scope>
</reference>
<proteinExistence type="predicted"/>
<protein>
    <submittedName>
        <fullName evidence="1">Uncharacterized protein</fullName>
    </submittedName>
</protein>
<sequence length="1076" mass="121129">MGIGRNRLHKVDCGNPDLRFGKREYRSKALTWSVDSFLQIAYDRIAETLPDKFIRRGRASKPPASVDFDDDDRDSNYEEVESDVDIEELSTWLNTNHSVQSGYSTFNAVFKLRWKDILHFRSRSNFSQCEICQLLKGDLSSRTLNFDQRLGALHQYRDHLYQQYCDRTVAWKMQACSAEPTSDLLVISIDGLDQAWQNAFWANAELPELSWLAQDRHAALQSPVLKKAEEKATVKREDGKSNEESPSAKRLCGIYEKKVSQWYKDYAAMRGLPHLFKELSPPADGLAVIEDWMTCFESMLFGGVDLSREPIDGNVTLNMDNARVNFRNISLSYRGSERQPPSSLQLALRMSAVMEQRQSEGRHPADWSVEQRLRSVVDELHDQGGLASKHWVDEERFRSLHNLISGTTVEARDVMAAHLHRHKWRESAFSVEQLKSSRWLVGSSPKMASCPVRGALTVAPESRVLHLQLVVHQFCEAGKKLRPSARPKMRLSSDAFDKACDFACIYTSVLQEARSLTTFTKEKEAEILRIFLQRDYMSEIDASVSSKLSTWQVQHLSLWTDYVDTKAAPVVANAEQVAAMEDEAQSAKYREVKAKLLKDQAAMTHFNACVNQNSKRKHVVKVMHERAQVQCGKQLSETFMEKWNRVSLVPDLKSMPNLDAAYKLLASHHKVPVEDVNTIMYVDCTKFGVLNQPEINAIGEMVERVLFRNPYRGGLRSVAVVLPPLLCGSTGGGSLRADWRYCQSPLWMKQSLVNFPEAIEEKNFIVPGEMMTSNEARRNLSDVQETSQWLGGIHVPREVLVALQGTEKFVKPTLVVHPSAYDGALELAAMHMGFGSFSYSTQEVHFKCSKEIVKNSLVEAWKQGKSPMDKITPKYRRDPPQEEMPSSVDAPNLEICQLADGKLLLPTDVRQHFLQCPIWGNDWRKELQSFDAAWGTNAATTPTVAEPVAKKEEAAAGSADGRTQCFFPNEPASIDAVKAKYGDVIAEVPIPDAPIVLVVLPGSILFARATEATTLRAADGPILSHGPGSWLIGDKATKYDQQNAGKGLFCRWENDEGIVVLEEWDLGLMFFIAKGF</sequence>
<name>A0ABP0JEP4_9DINO</name>